<proteinExistence type="predicted"/>
<dbReference type="EMBL" id="CP047265">
    <property type="protein sequence ID" value="QHF01002.1"/>
    <property type="molecule type" value="Genomic_DNA"/>
</dbReference>
<accession>A0ABX6H635</accession>
<gene>
    <name evidence="1" type="ORF">N015_00700</name>
</gene>
<keyword evidence="2" id="KW-1185">Reference proteome</keyword>
<sequence>MNIKQKELCSKLAKMDSSEAVDWLIQNYPVSSIDYGEALALIPHRSWRKDDQLRLARYYFTKLPFASARGYEAFASTMSIHNLILCISENLPINELDKELLLYHAIPTLNKAAKNERDQLLINKLQKN</sequence>
<reference evidence="1 2" key="1">
    <citation type="journal article" date="2014" name="Genome Announc.">
        <title>Draft Genome Sequences of a Phylogenetically Diverse Suite of Pseudomonas syringae Strains from Multiple Source Populations.</title>
        <authorList>
            <person name="Baltrus D.A."/>
            <person name="Yourstone S."/>
            <person name="Lind A."/>
            <person name="Guilbaud C."/>
            <person name="Sands D.C."/>
            <person name="Jones C.D."/>
            <person name="Morris C.E."/>
            <person name="Dangl J.L."/>
        </authorList>
    </citation>
    <scope>NUCLEOTIDE SEQUENCE [LARGE SCALE GENOMIC DNA]</scope>
    <source>
        <strain evidence="1 2">CC1524</strain>
    </source>
</reference>
<evidence type="ECO:0000313" key="1">
    <source>
        <dbReference type="EMBL" id="QHF01002.1"/>
    </source>
</evidence>
<dbReference type="RefSeq" id="WP_080266055.1">
    <property type="nucleotide sequence ID" value="NZ_CP047265.1"/>
</dbReference>
<protein>
    <submittedName>
        <fullName evidence="1">Uncharacterized protein</fullName>
    </submittedName>
</protein>
<name>A0ABX6H635_9PSED</name>
<evidence type="ECO:0000313" key="2">
    <source>
        <dbReference type="Proteomes" id="UP000464644"/>
    </source>
</evidence>
<organism evidence="1 2">
    <name type="scientific">Pseudomonas asturiensis</name>
    <dbReference type="NCBI Taxonomy" id="1190415"/>
    <lineage>
        <taxon>Bacteria</taxon>
        <taxon>Pseudomonadati</taxon>
        <taxon>Pseudomonadota</taxon>
        <taxon>Gammaproteobacteria</taxon>
        <taxon>Pseudomonadales</taxon>
        <taxon>Pseudomonadaceae</taxon>
        <taxon>Pseudomonas</taxon>
    </lineage>
</organism>
<dbReference type="Proteomes" id="UP000464644">
    <property type="component" value="Chromosome"/>
</dbReference>